<accession>A0ABP1CCJ1</accession>
<sequence>MNVNAHPLPSRHRFTVEDYHRLGEIGVLSEDDRVELIEGEIIDLAPIGTQHAETLRKLIRALASHLPPEALLDVRDPIRIGGSEPQPDIAIIRNRSYVDVHPGPEDVLLLIEVADTSLEFDRSIKIPLYARHGIPEVWLIDLAGRAVEVFRDPAAEGYRDVRRYGPAGRIRPVLIPELEVDLAAVLA</sequence>
<evidence type="ECO:0000313" key="3">
    <source>
        <dbReference type="Proteomes" id="UP001497493"/>
    </source>
</evidence>
<dbReference type="PANTHER" id="PTHR35400:SF1">
    <property type="entry name" value="SLR1083 PROTEIN"/>
    <property type="match status" value="1"/>
</dbReference>
<dbReference type="InterPro" id="IPR008538">
    <property type="entry name" value="Uma2"/>
</dbReference>
<gene>
    <name evidence="2" type="ORF">MECH1_V1_P0027</name>
</gene>
<geneLocation type="plasmid" evidence="2 3">
    <name>2</name>
</geneLocation>
<name>A0ABP1CCJ1_9GAMM</name>
<dbReference type="Proteomes" id="UP001497493">
    <property type="component" value="Plasmid 2"/>
</dbReference>
<dbReference type="Gene3D" id="3.90.1570.10">
    <property type="entry name" value="tt1808, chain A"/>
    <property type="match status" value="1"/>
</dbReference>
<dbReference type="PANTHER" id="PTHR35400">
    <property type="entry name" value="SLR1083 PROTEIN"/>
    <property type="match status" value="1"/>
</dbReference>
<proteinExistence type="predicted"/>
<dbReference type="RefSeq" id="WP_348760027.1">
    <property type="nucleotide sequence ID" value="NZ_OZ026885.1"/>
</dbReference>
<protein>
    <submittedName>
        <fullName evidence="2">Uma2 domain-containing protein</fullName>
    </submittedName>
</protein>
<organism evidence="2 3">
    <name type="scientific">Candidatus Methylocalor cossyra</name>
    <dbReference type="NCBI Taxonomy" id="3108543"/>
    <lineage>
        <taxon>Bacteria</taxon>
        <taxon>Pseudomonadati</taxon>
        <taxon>Pseudomonadota</taxon>
        <taxon>Gammaproteobacteria</taxon>
        <taxon>Methylococcales</taxon>
        <taxon>Methylococcaceae</taxon>
        <taxon>Candidatus Methylocalor</taxon>
    </lineage>
</organism>
<keyword evidence="2" id="KW-0614">Plasmid</keyword>
<dbReference type="Pfam" id="PF05685">
    <property type="entry name" value="Uma2"/>
    <property type="match status" value="1"/>
</dbReference>
<feature type="domain" description="Putative restriction endonuclease" evidence="1">
    <location>
        <begin position="16"/>
        <end position="182"/>
    </location>
</feature>
<dbReference type="SUPFAM" id="SSF52980">
    <property type="entry name" value="Restriction endonuclease-like"/>
    <property type="match status" value="1"/>
</dbReference>
<keyword evidence="3" id="KW-1185">Reference proteome</keyword>
<evidence type="ECO:0000313" key="2">
    <source>
        <dbReference type="EMBL" id="CAL1241959.1"/>
    </source>
</evidence>
<dbReference type="CDD" id="cd06260">
    <property type="entry name" value="DUF820-like"/>
    <property type="match status" value="1"/>
</dbReference>
<dbReference type="EMBL" id="OZ026885">
    <property type="protein sequence ID" value="CAL1241959.1"/>
    <property type="molecule type" value="Genomic_DNA"/>
</dbReference>
<evidence type="ECO:0000259" key="1">
    <source>
        <dbReference type="Pfam" id="PF05685"/>
    </source>
</evidence>
<reference evidence="2 3" key="1">
    <citation type="submission" date="2024-04" db="EMBL/GenBank/DDBJ databases">
        <authorList>
            <person name="Cremers G."/>
        </authorList>
    </citation>
    <scope>NUCLEOTIDE SEQUENCE [LARGE SCALE GENOMIC DNA]</scope>
    <source>
        <strain evidence="2">MeCH1-AG</strain>
        <plasmid evidence="2 3">2</plasmid>
    </source>
</reference>
<dbReference type="InterPro" id="IPR011335">
    <property type="entry name" value="Restrct_endonuc-II-like"/>
</dbReference>
<dbReference type="InterPro" id="IPR012296">
    <property type="entry name" value="Nuclease_put_TT1808"/>
</dbReference>